<feature type="signal peptide" evidence="1">
    <location>
        <begin position="1"/>
        <end position="19"/>
    </location>
</feature>
<dbReference type="Pfam" id="PF02469">
    <property type="entry name" value="Fasciclin"/>
    <property type="match status" value="1"/>
</dbReference>
<dbReference type="Gene3D" id="2.30.180.10">
    <property type="entry name" value="FAS1 domain"/>
    <property type="match status" value="1"/>
</dbReference>
<dbReference type="InterPro" id="IPR036378">
    <property type="entry name" value="FAS1_dom_sf"/>
</dbReference>
<evidence type="ECO:0000313" key="4">
    <source>
        <dbReference type="Proteomes" id="UP001209229"/>
    </source>
</evidence>
<dbReference type="Proteomes" id="UP001209229">
    <property type="component" value="Unassembled WGS sequence"/>
</dbReference>
<dbReference type="SUPFAM" id="SSF82153">
    <property type="entry name" value="FAS1 domain"/>
    <property type="match status" value="2"/>
</dbReference>
<feature type="domain" description="FAS1" evidence="2">
    <location>
        <begin position="36"/>
        <end position="161"/>
    </location>
</feature>
<dbReference type="PANTHER" id="PTHR10900">
    <property type="entry name" value="PERIOSTIN-RELATED"/>
    <property type="match status" value="1"/>
</dbReference>
<gene>
    <name evidence="3" type="ORF">OM075_11020</name>
</gene>
<dbReference type="InterPro" id="IPR000782">
    <property type="entry name" value="FAS1_domain"/>
</dbReference>
<evidence type="ECO:0000313" key="3">
    <source>
        <dbReference type="EMBL" id="MCW3787003.1"/>
    </source>
</evidence>
<dbReference type="PROSITE" id="PS50213">
    <property type="entry name" value="FAS1"/>
    <property type="match status" value="1"/>
</dbReference>
<dbReference type="EMBL" id="JAPDPJ010000022">
    <property type="protein sequence ID" value="MCW3787003.1"/>
    <property type="molecule type" value="Genomic_DNA"/>
</dbReference>
<keyword evidence="1" id="KW-0732">Signal</keyword>
<evidence type="ECO:0000256" key="1">
    <source>
        <dbReference type="SAM" id="SignalP"/>
    </source>
</evidence>
<sequence length="514" mass="57978">MKYKFIFISLLLASLIIWGCSDQWDDYTKIDGGVAGSDVLTSLKANSDYSEFVSLLENTGIAKEISSSKIYTIWVPTNAALSNNAGLIPEEEDQLKSFLLNHISYDKITYDDHSGSVNLKMASGKKLWVNYSDKTIDNIQIGDSKDLVVSNGVIHTIETPITLRSTIWEYIKDLDYDEVDFLNSLTYMVFNADSATQTGIDPETGEAVYDTISGMVQSNVYMDLIADLSCEDSTYTFFIMDDASFSSENGKFRKYYTKATDTQTDSMSMLHIVSDLVANKEYETISGSLESVSGMPIPVTSSSVISSYKASNGIVYFINNYSLPVTDRIKEIFIEAEYPYPDSLNINTQSVFKLPDAEGTIVTWARNYASNSHCITSPSSTYSLRYVDYFIDDVYTCKYDIYWVSVTETESEAAEGSTVSQCMKLVEYTMNEEEELVDNILYTSDFLIPSYTDNIQEQYVGQFEVDLLNSSISYRVDDQGSFHFDNYIRLRVEGRNGVNTPIYLDYFKLVPIIE</sequence>
<dbReference type="PANTHER" id="PTHR10900:SF77">
    <property type="entry name" value="FI19380P1"/>
    <property type="match status" value="1"/>
</dbReference>
<reference evidence="3" key="1">
    <citation type="submission" date="2022-10" db="EMBL/GenBank/DDBJ databases">
        <authorList>
            <person name="Yu W.X."/>
        </authorList>
    </citation>
    <scope>NUCLEOTIDE SEQUENCE</scope>
    <source>
        <strain evidence="3">AAT</strain>
    </source>
</reference>
<feature type="chain" id="PRO_5042234629" evidence="1">
    <location>
        <begin position="20"/>
        <end position="514"/>
    </location>
</feature>
<accession>A0AAE3SEZ3</accession>
<organism evidence="3 4">
    <name type="scientific">Plebeiibacterium sediminum</name>
    <dbReference type="NCBI Taxonomy" id="2992112"/>
    <lineage>
        <taxon>Bacteria</taxon>
        <taxon>Pseudomonadati</taxon>
        <taxon>Bacteroidota</taxon>
        <taxon>Bacteroidia</taxon>
        <taxon>Marinilabiliales</taxon>
        <taxon>Marinilabiliaceae</taxon>
        <taxon>Plebeiibacterium</taxon>
    </lineage>
</organism>
<dbReference type="InterPro" id="IPR050904">
    <property type="entry name" value="Adhesion/Biosynth-related"/>
</dbReference>
<keyword evidence="4" id="KW-1185">Reference proteome</keyword>
<dbReference type="RefSeq" id="WP_301190568.1">
    <property type="nucleotide sequence ID" value="NZ_JAPDPJ010000022.1"/>
</dbReference>
<evidence type="ECO:0000259" key="2">
    <source>
        <dbReference type="PROSITE" id="PS50213"/>
    </source>
</evidence>
<proteinExistence type="predicted"/>
<dbReference type="SMART" id="SM00554">
    <property type="entry name" value="FAS1"/>
    <property type="match status" value="1"/>
</dbReference>
<protein>
    <submittedName>
        <fullName evidence="3">Fasciclin domain-containing protein</fullName>
    </submittedName>
</protein>
<dbReference type="AlphaFoldDB" id="A0AAE3SEZ3"/>
<comment type="caution">
    <text evidence="3">The sequence shown here is derived from an EMBL/GenBank/DDBJ whole genome shotgun (WGS) entry which is preliminary data.</text>
</comment>
<name>A0AAE3SEZ3_9BACT</name>